<keyword evidence="6 7" id="KW-0413">Isomerase</keyword>
<comment type="cofactor">
    <cofactor evidence="2 7">
        <name>pyridoxal 5'-phosphate</name>
        <dbReference type="ChEBI" id="CHEBI:597326"/>
    </cofactor>
</comment>
<evidence type="ECO:0000256" key="4">
    <source>
        <dbReference type="ARBA" id="ARBA00013089"/>
    </source>
</evidence>
<dbReference type="Pfam" id="PF00842">
    <property type="entry name" value="Ala_racemase_C"/>
    <property type="match status" value="1"/>
</dbReference>
<evidence type="ECO:0000256" key="2">
    <source>
        <dbReference type="ARBA" id="ARBA00001933"/>
    </source>
</evidence>
<keyword evidence="5 7" id="KW-0663">Pyridoxal phosphate</keyword>
<dbReference type="InterPro" id="IPR000821">
    <property type="entry name" value="Ala_racemase"/>
</dbReference>
<dbReference type="RefSeq" id="WP_377404976.1">
    <property type="nucleotide sequence ID" value="NZ_JBHUEQ010000039.1"/>
</dbReference>
<evidence type="ECO:0000256" key="5">
    <source>
        <dbReference type="ARBA" id="ARBA00022898"/>
    </source>
</evidence>
<dbReference type="InterPro" id="IPR029066">
    <property type="entry name" value="PLP-binding_barrel"/>
</dbReference>
<dbReference type="SMART" id="SM01005">
    <property type="entry name" value="Ala_racemase_C"/>
    <property type="match status" value="1"/>
</dbReference>
<dbReference type="GO" id="GO:0008784">
    <property type="term" value="F:alanine racemase activity"/>
    <property type="evidence" value="ECO:0007669"/>
    <property type="project" value="UniProtKB-EC"/>
</dbReference>
<comment type="pathway">
    <text evidence="7">Amino-acid biosynthesis; D-alanine biosynthesis; D-alanine from L-alanine: step 1/1.</text>
</comment>
<dbReference type="CDD" id="cd00430">
    <property type="entry name" value="PLPDE_III_AR"/>
    <property type="match status" value="1"/>
</dbReference>
<evidence type="ECO:0000313" key="9">
    <source>
        <dbReference type="EMBL" id="MFD1747530.1"/>
    </source>
</evidence>
<dbReference type="Gene3D" id="2.40.37.10">
    <property type="entry name" value="Lyase, Ornithine Decarboxylase, Chain A, domain 1"/>
    <property type="match status" value="1"/>
</dbReference>
<dbReference type="InterPro" id="IPR011079">
    <property type="entry name" value="Ala_racemase_C"/>
</dbReference>
<evidence type="ECO:0000256" key="6">
    <source>
        <dbReference type="ARBA" id="ARBA00023235"/>
    </source>
</evidence>
<keyword evidence="10" id="KW-1185">Reference proteome</keyword>
<comment type="catalytic activity">
    <reaction evidence="1 7">
        <text>L-alanine = D-alanine</text>
        <dbReference type="Rhea" id="RHEA:20249"/>
        <dbReference type="ChEBI" id="CHEBI:57416"/>
        <dbReference type="ChEBI" id="CHEBI:57972"/>
        <dbReference type="EC" id="5.1.1.1"/>
    </reaction>
</comment>
<dbReference type="SUPFAM" id="SSF51419">
    <property type="entry name" value="PLP-binding barrel"/>
    <property type="match status" value="1"/>
</dbReference>
<name>A0ABW4M7U7_9HYPH</name>
<dbReference type="EC" id="5.1.1.1" evidence="4 7"/>
<dbReference type="EMBL" id="JBHUEQ010000039">
    <property type="protein sequence ID" value="MFD1747530.1"/>
    <property type="molecule type" value="Genomic_DNA"/>
</dbReference>
<dbReference type="HAMAP" id="MF_01201">
    <property type="entry name" value="Ala_racemase"/>
    <property type="match status" value="1"/>
</dbReference>
<feature type="modified residue" description="N6-(pyridoxal phosphate)lysine" evidence="7">
    <location>
        <position position="46"/>
    </location>
</feature>
<dbReference type="PROSITE" id="PS00395">
    <property type="entry name" value="ALANINE_RACEMASE"/>
    <property type="match status" value="1"/>
</dbReference>
<evidence type="ECO:0000256" key="3">
    <source>
        <dbReference type="ARBA" id="ARBA00007880"/>
    </source>
</evidence>
<feature type="binding site" evidence="7">
    <location>
        <position position="145"/>
    </location>
    <ligand>
        <name>substrate</name>
    </ligand>
</feature>
<accession>A0ABW4M7U7</accession>
<dbReference type="InterPro" id="IPR020622">
    <property type="entry name" value="Ala_racemase_pyridoxalP-BS"/>
</dbReference>
<protein>
    <recommendedName>
        <fullName evidence="4 7">Alanine racemase</fullName>
        <ecNumber evidence="4 7">5.1.1.1</ecNumber>
    </recommendedName>
</protein>
<gene>
    <name evidence="9" type="primary">alr</name>
    <name evidence="9" type="ORF">ACFSE1_18830</name>
</gene>
<proteinExistence type="inferred from homology"/>
<dbReference type="PANTHER" id="PTHR30511">
    <property type="entry name" value="ALANINE RACEMASE"/>
    <property type="match status" value="1"/>
</dbReference>
<dbReference type="Proteomes" id="UP001597322">
    <property type="component" value="Unassembled WGS sequence"/>
</dbReference>
<feature type="active site" description="Proton acceptor; specific for D-alanine" evidence="7">
    <location>
        <position position="46"/>
    </location>
</feature>
<dbReference type="NCBIfam" id="TIGR00492">
    <property type="entry name" value="alr"/>
    <property type="match status" value="1"/>
</dbReference>
<evidence type="ECO:0000313" key="10">
    <source>
        <dbReference type="Proteomes" id="UP001597322"/>
    </source>
</evidence>
<organism evidence="9 10">
    <name type="scientific">Rhizobium helianthi</name>
    <dbReference type="NCBI Taxonomy" id="1132695"/>
    <lineage>
        <taxon>Bacteria</taxon>
        <taxon>Pseudomonadati</taxon>
        <taxon>Pseudomonadota</taxon>
        <taxon>Alphaproteobacteria</taxon>
        <taxon>Hyphomicrobiales</taxon>
        <taxon>Rhizobiaceae</taxon>
        <taxon>Rhizobium/Agrobacterium group</taxon>
        <taxon>Rhizobium</taxon>
    </lineage>
</organism>
<comment type="similarity">
    <text evidence="3 7">Belongs to the alanine racemase family.</text>
</comment>
<evidence type="ECO:0000256" key="1">
    <source>
        <dbReference type="ARBA" id="ARBA00000316"/>
    </source>
</evidence>
<dbReference type="Pfam" id="PF01168">
    <property type="entry name" value="Ala_racemase_N"/>
    <property type="match status" value="1"/>
</dbReference>
<reference evidence="10" key="1">
    <citation type="journal article" date="2019" name="Int. J. Syst. Evol. Microbiol.">
        <title>The Global Catalogue of Microorganisms (GCM) 10K type strain sequencing project: providing services to taxonomists for standard genome sequencing and annotation.</title>
        <authorList>
            <consortium name="The Broad Institute Genomics Platform"/>
            <consortium name="The Broad Institute Genome Sequencing Center for Infectious Disease"/>
            <person name="Wu L."/>
            <person name="Ma J."/>
        </authorList>
    </citation>
    <scope>NUCLEOTIDE SEQUENCE [LARGE SCALE GENOMIC DNA]</scope>
    <source>
        <strain evidence="10">CG52</strain>
    </source>
</reference>
<evidence type="ECO:0000259" key="8">
    <source>
        <dbReference type="SMART" id="SM01005"/>
    </source>
</evidence>
<comment type="caution">
    <text evidence="9">The sequence shown here is derived from an EMBL/GenBank/DDBJ whole genome shotgun (WGS) entry which is preliminary data.</text>
</comment>
<evidence type="ECO:0000256" key="7">
    <source>
        <dbReference type="HAMAP-Rule" id="MF_01201"/>
    </source>
</evidence>
<feature type="binding site" evidence="7">
    <location>
        <position position="315"/>
    </location>
    <ligand>
        <name>substrate</name>
    </ligand>
</feature>
<dbReference type="InterPro" id="IPR009006">
    <property type="entry name" value="Ala_racemase/Decarboxylase_C"/>
</dbReference>
<dbReference type="InterPro" id="IPR001608">
    <property type="entry name" value="Ala_racemase_N"/>
</dbReference>
<feature type="domain" description="Alanine racemase C-terminal" evidence="8">
    <location>
        <begin position="246"/>
        <end position="372"/>
    </location>
</feature>
<comment type="function">
    <text evidence="7">Catalyzes the interconversion of L-alanine and D-alanine. May also act on other amino acids.</text>
</comment>
<dbReference type="PANTHER" id="PTHR30511:SF0">
    <property type="entry name" value="ALANINE RACEMASE, CATABOLIC-RELATED"/>
    <property type="match status" value="1"/>
</dbReference>
<dbReference type="Gene3D" id="3.20.20.10">
    <property type="entry name" value="Alanine racemase"/>
    <property type="match status" value="1"/>
</dbReference>
<dbReference type="PRINTS" id="PR00992">
    <property type="entry name" value="ALARACEMASE"/>
</dbReference>
<feature type="active site" description="Proton acceptor; specific for L-alanine" evidence="7">
    <location>
        <position position="267"/>
    </location>
</feature>
<dbReference type="SUPFAM" id="SSF50621">
    <property type="entry name" value="Alanine racemase C-terminal domain-like"/>
    <property type="match status" value="1"/>
</dbReference>
<sequence length="372" mass="40466">MDMISSKEWQRTGTSGVLTIDLAALRRNYRRICDTVFPARAAGVVKADGYGLGASRVAQALYEEGCRDFFVAHYGEAVQLQPRLQRDANVYVLNGLQPGIEADCATRGIIPVLNSLEQVTRWRAAAALHQRRLPAILQFDTGMSRLGMAQVEAEALASDPTLLSGIDIRYIMSHLACADEGEDEHNAAQAEQMARFSDIFPGVPVSFANSGGSFLGERYRGALVRPGIALYGGRPTDSLERPMEPVVKIEGAIIQTRLVPAGAAVGYSATYVAPEEKRMAAVSLGYADGIIRSLSNRGAFFHRGYRLPIIGRVSMDSTIIDISDLPEGDIELGTLVEFVGPSQPLEQVAEEAGTISYEILTSIGQRYHRQYI</sequence>